<evidence type="ECO:0000256" key="3">
    <source>
        <dbReference type="ARBA" id="ARBA00022980"/>
    </source>
</evidence>
<comment type="subcellular location">
    <subcellularLocation>
        <location evidence="1">Cytoplasm</location>
    </subcellularLocation>
</comment>
<dbReference type="SUPFAM" id="SSF56784">
    <property type="entry name" value="HAD-like"/>
    <property type="match status" value="1"/>
</dbReference>
<keyword evidence="8" id="KW-1185">Reference proteome</keyword>
<keyword evidence="3" id="KW-0689">Ribosomal protein</keyword>
<proteinExistence type="predicted"/>
<evidence type="ECO:0000256" key="5">
    <source>
        <dbReference type="SAM" id="MobiDB-lite"/>
    </source>
</evidence>
<feature type="domain" description="Plectin/eS10 N-terminal" evidence="6">
    <location>
        <begin position="292"/>
        <end position="379"/>
    </location>
</feature>
<name>A0AAD5T7H4_9FUNG</name>
<evidence type="ECO:0000313" key="8">
    <source>
        <dbReference type="Proteomes" id="UP001211907"/>
    </source>
</evidence>
<feature type="region of interest" description="Disordered" evidence="5">
    <location>
        <begin position="380"/>
        <end position="438"/>
    </location>
</feature>
<dbReference type="Proteomes" id="UP001211907">
    <property type="component" value="Unassembled WGS sequence"/>
</dbReference>
<evidence type="ECO:0000256" key="4">
    <source>
        <dbReference type="ARBA" id="ARBA00023274"/>
    </source>
</evidence>
<comment type="caution">
    <text evidence="7">The sequence shown here is derived from an EMBL/GenBank/DDBJ whole genome shotgun (WGS) entry which is preliminary data.</text>
</comment>
<sequence length="438" mass="48794">MQRIGIALDIDGVLIRGKKVLPQAIRAIEKIKKNKVPFILLTNGGGMAEANKAQELSDKLGSEIKPYQMILAHTPMAPLAANYSHNDSDAVLILGKDTCRDVAFEYGFKHPILSEEILAACPEVWPFRAPSDKYSPVEINRRVGAILSFHDSLDWGRDIQIRQKAGDNYCNDSNRKQLPVYFSNGDLVWSNNLSLTRLAQGSFRNALENGLSGGRKLQRTMFGKPCKSTYDFAKNAIDRHATELYGFNPGSLEKRLYFGVGDNPESDIEGANRAGWASVLVKTGVYESGSHNATALVEDVEEAGVLVAKKDYNLPKHNEVDVPNLHVIKALQSLESRGLVHVQFSWQYYYYFLNDAGIEYLRKFLHLPVEIVPRTHIKTAKAPGVRPGREERPRGERRDGGDGYRRRDDGEKKEGASGDFRPEFRGGIGRGGPRPTQA</sequence>
<dbReference type="GO" id="GO:0003723">
    <property type="term" value="F:RNA binding"/>
    <property type="evidence" value="ECO:0007669"/>
    <property type="project" value="TreeGrafter"/>
</dbReference>
<keyword evidence="4" id="KW-0687">Ribonucleoprotein</keyword>
<evidence type="ECO:0000256" key="1">
    <source>
        <dbReference type="ARBA" id="ARBA00004496"/>
    </source>
</evidence>
<dbReference type="EMBL" id="JADGJH010000206">
    <property type="protein sequence ID" value="KAJ3133807.1"/>
    <property type="molecule type" value="Genomic_DNA"/>
</dbReference>
<organism evidence="7 8">
    <name type="scientific">Physocladia obscura</name>
    <dbReference type="NCBI Taxonomy" id="109957"/>
    <lineage>
        <taxon>Eukaryota</taxon>
        <taxon>Fungi</taxon>
        <taxon>Fungi incertae sedis</taxon>
        <taxon>Chytridiomycota</taxon>
        <taxon>Chytridiomycota incertae sedis</taxon>
        <taxon>Chytridiomycetes</taxon>
        <taxon>Chytridiales</taxon>
        <taxon>Chytriomycetaceae</taxon>
        <taxon>Physocladia</taxon>
    </lineage>
</organism>
<evidence type="ECO:0000256" key="2">
    <source>
        <dbReference type="ARBA" id="ARBA00022490"/>
    </source>
</evidence>
<dbReference type="InterPro" id="IPR036412">
    <property type="entry name" value="HAD-like_sf"/>
</dbReference>
<accession>A0AAD5T7H4</accession>
<dbReference type="GO" id="GO:0022627">
    <property type="term" value="C:cytosolic small ribosomal subunit"/>
    <property type="evidence" value="ECO:0007669"/>
    <property type="project" value="TreeGrafter"/>
</dbReference>
<dbReference type="InterPro" id="IPR023214">
    <property type="entry name" value="HAD_sf"/>
</dbReference>
<dbReference type="PANTHER" id="PTHR12146">
    <property type="entry name" value="40S RIBOSOMAL PROTEIN S10"/>
    <property type="match status" value="1"/>
</dbReference>
<dbReference type="InterPro" id="IPR006353">
    <property type="entry name" value="HAD-SF_hydro_IIA_CECR5"/>
</dbReference>
<dbReference type="NCBIfam" id="TIGR01460">
    <property type="entry name" value="HAD-SF-IIA"/>
    <property type="match status" value="1"/>
</dbReference>
<dbReference type="Gene3D" id="3.40.50.1000">
    <property type="entry name" value="HAD superfamily/HAD-like"/>
    <property type="match status" value="2"/>
</dbReference>
<dbReference type="NCBIfam" id="TIGR01456">
    <property type="entry name" value="CECR5"/>
    <property type="match status" value="1"/>
</dbReference>
<dbReference type="InterPro" id="IPR006357">
    <property type="entry name" value="HAD-SF_hydro_IIA"/>
</dbReference>
<dbReference type="AlphaFoldDB" id="A0AAD5T7H4"/>
<feature type="compositionally biased region" description="Basic and acidic residues" evidence="5">
    <location>
        <begin position="387"/>
        <end position="424"/>
    </location>
</feature>
<dbReference type="InterPro" id="IPR037447">
    <property type="entry name" value="Ribosomal_eS10"/>
</dbReference>
<evidence type="ECO:0000259" key="6">
    <source>
        <dbReference type="Pfam" id="PF03501"/>
    </source>
</evidence>
<dbReference type="GO" id="GO:0003735">
    <property type="term" value="F:structural constituent of ribosome"/>
    <property type="evidence" value="ECO:0007669"/>
    <property type="project" value="TreeGrafter"/>
</dbReference>
<dbReference type="Pfam" id="PF13344">
    <property type="entry name" value="Hydrolase_6"/>
    <property type="match status" value="1"/>
</dbReference>
<keyword evidence="2" id="KW-0963">Cytoplasm</keyword>
<dbReference type="InterPro" id="IPR005326">
    <property type="entry name" value="Plectin_eS10_N"/>
</dbReference>
<dbReference type="Pfam" id="PF03501">
    <property type="entry name" value="S10_plectin"/>
    <property type="match status" value="1"/>
</dbReference>
<evidence type="ECO:0000313" key="7">
    <source>
        <dbReference type="EMBL" id="KAJ3133807.1"/>
    </source>
</evidence>
<reference evidence="7" key="1">
    <citation type="submission" date="2020-05" db="EMBL/GenBank/DDBJ databases">
        <title>Phylogenomic resolution of chytrid fungi.</title>
        <authorList>
            <person name="Stajich J.E."/>
            <person name="Amses K."/>
            <person name="Simmons R."/>
            <person name="Seto K."/>
            <person name="Myers J."/>
            <person name="Bonds A."/>
            <person name="Quandt C.A."/>
            <person name="Barry K."/>
            <person name="Liu P."/>
            <person name="Grigoriev I."/>
            <person name="Longcore J.E."/>
            <person name="James T.Y."/>
        </authorList>
    </citation>
    <scope>NUCLEOTIDE SEQUENCE</scope>
    <source>
        <strain evidence="7">JEL0513</strain>
    </source>
</reference>
<dbReference type="PANTHER" id="PTHR12146:SF0">
    <property type="entry name" value="RIBOSOMAL PROTEIN S10"/>
    <property type="match status" value="1"/>
</dbReference>
<gene>
    <name evidence="7" type="ORF">HK100_004060</name>
</gene>
<protein>
    <recommendedName>
        <fullName evidence="6">Plectin/eS10 N-terminal domain-containing protein</fullName>
    </recommendedName>
</protein>